<evidence type="ECO:0000313" key="2">
    <source>
        <dbReference type="Proteomes" id="UP000824782"/>
    </source>
</evidence>
<evidence type="ECO:0000313" key="1">
    <source>
        <dbReference type="EMBL" id="KAG8547171.1"/>
    </source>
</evidence>
<sequence length="133" mass="14490">MGAVFIAPTDDKSHDLSGWPSAPHWREGTAYCGTEAGHISGPLVMCLPLYTGYCAQCTKGLNSTPNSYTVLVDVGVWTTLSTYKELGVCNIHLLYYIRHMILVSSLGTVFRTSGMDTIFSQFLHTCPLIIAAI</sequence>
<gene>
    <name evidence="1" type="ORF">GDO81_028907</name>
</gene>
<comment type="caution">
    <text evidence="1">The sequence shown here is derived from an EMBL/GenBank/DDBJ whole genome shotgun (WGS) entry which is preliminary data.</text>
</comment>
<dbReference type="Proteomes" id="UP000824782">
    <property type="component" value="Unassembled WGS sequence"/>
</dbReference>
<dbReference type="EMBL" id="WNYA01000804">
    <property type="protein sequence ID" value="KAG8547171.1"/>
    <property type="molecule type" value="Genomic_DNA"/>
</dbReference>
<accession>A0AAV6ZDA2</accession>
<dbReference type="AlphaFoldDB" id="A0AAV6ZDA2"/>
<protein>
    <submittedName>
        <fullName evidence="1">Uncharacterized protein</fullName>
    </submittedName>
</protein>
<organism evidence="1 2">
    <name type="scientific">Engystomops pustulosus</name>
    <name type="common">Tungara frog</name>
    <name type="synonym">Physalaemus pustulosus</name>
    <dbReference type="NCBI Taxonomy" id="76066"/>
    <lineage>
        <taxon>Eukaryota</taxon>
        <taxon>Metazoa</taxon>
        <taxon>Chordata</taxon>
        <taxon>Craniata</taxon>
        <taxon>Vertebrata</taxon>
        <taxon>Euteleostomi</taxon>
        <taxon>Amphibia</taxon>
        <taxon>Batrachia</taxon>
        <taxon>Anura</taxon>
        <taxon>Neobatrachia</taxon>
        <taxon>Hyloidea</taxon>
        <taxon>Leptodactylidae</taxon>
        <taxon>Leiuperinae</taxon>
        <taxon>Engystomops</taxon>
    </lineage>
</organism>
<keyword evidence="2" id="KW-1185">Reference proteome</keyword>
<name>A0AAV6ZDA2_ENGPU</name>
<proteinExistence type="predicted"/>
<reference evidence="1" key="1">
    <citation type="thesis" date="2020" institute="ProQuest LLC" country="789 East Eisenhower Parkway, Ann Arbor, MI, USA">
        <title>Comparative Genomics and Chromosome Evolution.</title>
        <authorList>
            <person name="Mudd A.B."/>
        </authorList>
    </citation>
    <scope>NUCLEOTIDE SEQUENCE</scope>
    <source>
        <strain evidence="1">237g6f4</strain>
        <tissue evidence="1">Blood</tissue>
    </source>
</reference>